<dbReference type="RefSeq" id="XP_022507908.1">
    <property type="nucleotide sequence ID" value="XM_022659812.1"/>
</dbReference>
<proteinExistence type="inferred from homology"/>
<keyword evidence="12" id="KW-1185">Reference proteome</keyword>
<name>A0A177EWH5_9EURO</name>
<dbReference type="InterPro" id="IPR017916">
    <property type="entry name" value="SB_dom"/>
</dbReference>
<dbReference type="GO" id="GO:0072666">
    <property type="term" value="P:establishment of protein localization to vacuole"/>
    <property type="evidence" value="ECO:0007669"/>
    <property type="project" value="UniProtKB-ARBA"/>
</dbReference>
<gene>
    <name evidence="11" type="ORF">AYO21_09883</name>
</gene>
<evidence type="ECO:0000259" key="10">
    <source>
        <dbReference type="PROSITE" id="PS51322"/>
    </source>
</evidence>
<feature type="compositionally biased region" description="Polar residues" evidence="8">
    <location>
        <begin position="286"/>
        <end position="297"/>
    </location>
</feature>
<dbReference type="PROSITE" id="PS51312">
    <property type="entry name" value="SB"/>
    <property type="match status" value="1"/>
</dbReference>
<dbReference type="GeneID" id="34605012"/>
<evidence type="ECO:0000256" key="7">
    <source>
        <dbReference type="PROSITE-ProRule" id="PRU00644"/>
    </source>
</evidence>
<feature type="region of interest" description="Disordered" evidence="8">
    <location>
        <begin position="166"/>
        <end position="415"/>
    </location>
</feature>
<dbReference type="GO" id="GO:0043162">
    <property type="term" value="P:ubiquitin-dependent protein catabolic process via the multivesicular body sorting pathway"/>
    <property type="evidence" value="ECO:0007669"/>
    <property type="project" value="UniProtKB-ARBA"/>
</dbReference>
<dbReference type="SUPFAM" id="SSF140111">
    <property type="entry name" value="Endosomal sorting complex assembly domain"/>
    <property type="match status" value="1"/>
</dbReference>
<comment type="subcellular location">
    <subcellularLocation>
        <location evidence="1">Endosome</location>
    </subcellularLocation>
</comment>
<dbReference type="CDD" id="cd11685">
    <property type="entry name" value="UEV_TSG101-like"/>
    <property type="match status" value="1"/>
</dbReference>
<keyword evidence="6" id="KW-0175">Coiled coil</keyword>
<feature type="compositionally biased region" description="Pro residues" evidence="8">
    <location>
        <begin position="179"/>
        <end position="189"/>
    </location>
</feature>
<evidence type="ECO:0000256" key="1">
    <source>
        <dbReference type="ARBA" id="ARBA00004177"/>
    </source>
</evidence>
<dbReference type="GO" id="GO:0006886">
    <property type="term" value="P:intracellular protein transport"/>
    <property type="evidence" value="ECO:0007669"/>
    <property type="project" value="UniProtKB-ARBA"/>
</dbReference>
<organism evidence="11 12">
    <name type="scientific">Fonsecaea monophora</name>
    <dbReference type="NCBI Taxonomy" id="254056"/>
    <lineage>
        <taxon>Eukaryota</taxon>
        <taxon>Fungi</taxon>
        <taxon>Dikarya</taxon>
        <taxon>Ascomycota</taxon>
        <taxon>Pezizomycotina</taxon>
        <taxon>Eurotiomycetes</taxon>
        <taxon>Chaetothyriomycetidae</taxon>
        <taxon>Chaetothyriales</taxon>
        <taxon>Herpotrichiellaceae</taxon>
        <taxon>Fonsecaea</taxon>
    </lineage>
</organism>
<dbReference type="Gene3D" id="6.10.140.820">
    <property type="match status" value="1"/>
</dbReference>
<dbReference type="EMBL" id="LVKK01000104">
    <property type="protein sequence ID" value="OAG35956.1"/>
    <property type="molecule type" value="Genomic_DNA"/>
</dbReference>
<dbReference type="InterPro" id="IPR008883">
    <property type="entry name" value="UEV_N"/>
</dbReference>
<evidence type="ECO:0000256" key="4">
    <source>
        <dbReference type="ARBA" id="ARBA00022753"/>
    </source>
</evidence>
<dbReference type="PROSITE" id="PS51322">
    <property type="entry name" value="UEV"/>
    <property type="match status" value="1"/>
</dbReference>
<evidence type="ECO:0000259" key="9">
    <source>
        <dbReference type="PROSITE" id="PS51312"/>
    </source>
</evidence>
<evidence type="ECO:0000313" key="11">
    <source>
        <dbReference type="EMBL" id="OAG35956.1"/>
    </source>
</evidence>
<feature type="domain" description="UEV" evidence="10">
    <location>
        <begin position="25"/>
        <end position="170"/>
    </location>
</feature>
<dbReference type="Pfam" id="PF09454">
    <property type="entry name" value="Vps23_core"/>
    <property type="match status" value="1"/>
</dbReference>
<reference evidence="11 12" key="1">
    <citation type="submission" date="2016-03" db="EMBL/GenBank/DDBJ databases">
        <title>Draft genome sequence of the Fonsecaea monophora CBS 269.37.</title>
        <authorList>
            <person name="Bombassaro A."/>
            <person name="Vinicius W.A."/>
            <person name="De Hoog S."/>
            <person name="Sun J."/>
            <person name="Souza E.M."/>
            <person name="Raittz R.T."/>
            <person name="Costa F."/>
            <person name="Leao A.C."/>
            <person name="Tadra-Sfeir M.Z."/>
            <person name="Baura V."/>
            <person name="Balsanelli E."/>
            <person name="Pedrosa F.O."/>
            <person name="Moreno L.F."/>
            <person name="Steffens M.B."/>
            <person name="Xi L."/>
            <person name="Bocca A.L."/>
            <person name="Felipe M.S."/>
            <person name="Teixeira M."/>
            <person name="Telles Filho F.Q."/>
            <person name="Azevedo C.M."/>
            <person name="Gomes R."/>
            <person name="Vicente V.A."/>
        </authorList>
    </citation>
    <scope>NUCLEOTIDE SEQUENCE [LARGE SCALE GENOMIC DNA]</scope>
    <source>
        <strain evidence="11 12">CBS 269.37</strain>
    </source>
</reference>
<dbReference type="PANTHER" id="PTHR23306:SF3">
    <property type="entry name" value="TUMOR SUPPRESSOR PROTEIN 101"/>
    <property type="match status" value="1"/>
</dbReference>
<evidence type="ECO:0000256" key="8">
    <source>
        <dbReference type="SAM" id="MobiDB-lite"/>
    </source>
</evidence>
<dbReference type="InterPro" id="IPR016135">
    <property type="entry name" value="UBQ-conjugating_enzyme/RWD"/>
</dbReference>
<dbReference type="GO" id="GO:0000813">
    <property type="term" value="C:ESCRT I complex"/>
    <property type="evidence" value="ECO:0007669"/>
    <property type="project" value="TreeGrafter"/>
</dbReference>
<feature type="compositionally biased region" description="Polar residues" evidence="8">
    <location>
        <begin position="265"/>
        <end position="277"/>
    </location>
</feature>
<dbReference type="InterPro" id="IPR052070">
    <property type="entry name" value="ESCRT-I_UEV_domain"/>
</dbReference>
<feature type="domain" description="SB" evidence="9">
    <location>
        <begin position="550"/>
        <end position="618"/>
    </location>
</feature>
<dbReference type="Pfam" id="PF26639">
    <property type="entry name" value="Het-6_barrel"/>
    <property type="match status" value="1"/>
</dbReference>
<evidence type="ECO:0000256" key="6">
    <source>
        <dbReference type="ARBA" id="ARBA00023054"/>
    </source>
</evidence>
<evidence type="ECO:0000256" key="3">
    <source>
        <dbReference type="ARBA" id="ARBA00022448"/>
    </source>
</evidence>
<dbReference type="PANTHER" id="PTHR23306">
    <property type="entry name" value="TUMOR SUSCEPTIBILITY GENE 101 PROTEIN-RELATED"/>
    <property type="match status" value="1"/>
</dbReference>
<feature type="compositionally biased region" description="Pro residues" evidence="8">
    <location>
        <begin position="318"/>
        <end position="327"/>
    </location>
</feature>
<keyword evidence="4" id="KW-0967">Endosome</keyword>
<accession>A0A177EWH5</accession>
<dbReference type="InterPro" id="IPR037202">
    <property type="entry name" value="ESCRT_assembly_dom"/>
</dbReference>
<evidence type="ECO:0000256" key="2">
    <source>
        <dbReference type="ARBA" id="ARBA00009594"/>
    </source>
</evidence>
<comment type="caution">
    <text evidence="11">The sequence shown here is derived from an EMBL/GenBank/DDBJ whole genome shotgun (WGS) entry which is preliminary data.</text>
</comment>
<sequence length="1361" mass="150758">MAGVPQKTLNWLYDVLKRVRDHHCLSVRVYLAKRRQEYHDPNRTYSDLAHVLARNPSFAPRTDVYTFENGTPALLLQFKGTIPVNFRGNTYRFPIALWVPHAYPYEAPMCYVTPTEEMMIRPGQHVGGDGRIYHPYLAHWREHWERSNILDLMSILSDIFAKEPPVMSRSPLQQQRPVLPNPPPVPPLPREIQPLPASNVPGSSPRPLAQQSGAPAPPPPPPKQPAHSGVQTPDSTSPGVPATSRPGRYDAPPPLPPHAQGPDQRAQQPHGSGNIQRPASGANFVPQRSSGLRQSMSPQPPYQQQQHPQAAYESAPSSYPPQPPLPGQPQQYLPAQHHPPPSQGLGQLPDRVRPPPTDQYGQMQTPTPSLPYGQPPGPPFSQQYPVPHVQSIPHQPYPTPHQQYQPAPQPAVAKQAATPNLLDSPFDIPLPAPNPQSADNIPAPPIPVNPEKEALLTHLSHLVTTSLHQQISQNNSALAPLASQYAAMQTTMSTLSSELNNLKALHATVSSNISVLQASLTKADQTISSAHTRASKNDIPHVDEMLTAPTIVAQQLYDAACEERGIEAAILSLQEGFVRGRVGSDIWAKKTRELAREEFKRRWMVNKVGRGMGLDLEAAIKNVENHLNCHFSPLFYLFEAKQNRLVWIKVVSETQLQLSKVVLMEDKDASTRTQDPPPYKPLNPNIREIRLIQFTPIVSPETTSEAANTVAFSCSVDVYSLDAYTEEYTAFEAQIESECSAAKKLQDWKSSRRGAYAARFRWGDYVAMSHTWGEKSLFRRVSVNGRVIQVSLNLVQGLTALSKYPAIASGGLKVWNDFLCLDQQNKDEVQRELKNMATIFSTAYEVVAWIGPALDRDGLAMVKLEQIGADSKSDEELYEDIRSMSPEVWAALAFFCEREYWRRMWVVQELILGGPETALLCGNDSAPLHAMWRLAAVIVNNASTAHRQLALSLDEGNSYYGDLRHNTLSVCSRLIYLRGIDNCLRKGRDCNILRLLDICRGSLQQDARDKVYGILGLLPPQVTSLITPDLDKTAHEVYTDLARSTIRGTKRLDLLQNSRLDATHIKYPTWTPDLLIKNMSHALGTPGIVNAGGDLDTVPNFSADGRFLHCQGLVIDVIDHLTPPLWPLVPVTSEEIEESIPLSTCSPGDMSELKVTLWKTLVGGSANGDFDSPAAEEYAQILEFHWPQITDEDEIPDVAAGIISEGWCTSDEKQDLTTFLRLLHRASRDFDVCGHALDSFFGHATPLVNASAETKTSKSQTIKKALRQVGNTMKRRRLAVMKNERLGAVVRQAQRGDRIAVLRGCSTPLVLRPSKLLPSDPGFENMGDAETYAVVGDCYVHGIMNGETVTGTESWDNIVLC</sequence>
<dbReference type="GO" id="GO:0043130">
    <property type="term" value="F:ubiquitin binding"/>
    <property type="evidence" value="ECO:0007669"/>
    <property type="project" value="TreeGrafter"/>
</dbReference>
<dbReference type="Proteomes" id="UP000077002">
    <property type="component" value="Unassembled WGS sequence"/>
</dbReference>
<feature type="compositionally biased region" description="Pro residues" evidence="8">
    <location>
        <begin position="215"/>
        <end position="224"/>
    </location>
</feature>
<dbReference type="OrthoDB" id="4850726at2759"/>
<evidence type="ECO:0000313" key="12">
    <source>
        <dbReference type="Proteomes" id="UP000077002"/>
    </source>
</evidence>
<dbReference type="SUPFAM" id="SSF54495">
    <property type="entry name" value="UBC-like"/>
    <property type="match status" value="1"/>
</dbReference>
<keyword evidence="3 7" id="KW-0813">Transport</keyword>
<dbReference type="InterPro" id="IPR010730">
    <property type="entry name" value="HET"/>
</dbReference>
<protein>
    <recommendedName>
        <fullName evidence="13">UEV domain-containing protein</fullName>
    </recommendedName>
</protein>
<dbReference type="Pfam" id="PF05743">
    <property type="entry name" value="UEV"/>
    <property type="match status" value="1"/>
</dbReference>
<evidence type="ECO:0000256" key="5">
    <source>
        <dbReference type="ARBA" id="ARBA00022927"/>
    </source>
</evidence>
<feature type="compositionally biased region" description="Low complexity" evidence="8">
    <location>
        <begin position="400"/>
        <end position="415"/>
    </location>
</feature>
<dbReference type="Gene3D" id="3.10.110.10">
    <property type="entry name" value="Ubiquitin Conjugating Enzyme"/>
    <property type="match status" value="1"/>
</dbReference>
<comment type="similarity">
    <text evidence="2">Belongs to the ubiquitin-conjugating enzyme family. UEV subfamily.</text>
</comment>
<feature type="compositionally biased region" description="Low complexity" evidence="8">
    <location>
        <begin position="302"/>
        <end position="317"/>
    </location>
</feature>
<keyword evidence="5 7" id="KW-0653">Protein transport</keyword>
<feature type="compositionally biased region" description="Polar residues" evidence="8">
    <location>
        <begin position="229"/>
        <end position="238"/>
    </location>
</feature>
<dbReference type="Pfam" id="PF06985">
    <property type="entry name" value="HET"/>
    <property type="match status" value="1"/>
</dbReference>
<evidence type="ECO:0008006" key="13">
    <source>
        <dbReference type="Google" id="ProtNLM"/>
    </source>
</evidence>